<reference evidence="13" key="1">
    <citation type="submission" date="2021-12" db="EMBL/GenBank/DDBJ databases">
        <authorList>
            <person name="King R."/>
        </authorList>
    </citation>
    <scope>NUCLEOTIDE SEQUENCE</scope>
</reference>
<keyword evidence="3 9" id="KW-0812">Transmembrane</keyword>
<feature type="region of interest" description="Disordered" evidence="10">
    <location>
        <begin position="77"/>
        <end position="96"/>
    </location>
</feature>
<evidence type="ECO:0000313" key="14">
    <source>
        <dbReference type="Proteomes" id="UP001152759"/>
    </source>
</evidence>
<dbReference type="KEGG" id="btab:109044695"/>
<keyword evidence="6 11" id="KW-1133">Transmembrane helix</keyword>
<gene>
    <name evidence="13" type="ORF">BEMITA_LOCUS2458</name>
</gene>
<dbReference type="CDD" id="cd20069">
    <property type="entry name" value="5TM_Oxa1-like"/>
    <property type="match status" value="1"/>
</dbReference>
<dbReference type="GO" id="GO:0032979">
    <property type="term" value="P:protein insertion into mitochondrial inner membrane from matrix"/>
    <property type="evidence" value="ECO:0007669"/>
    <property type="project" value="TreeGrafter"/>
</dbReference>
<evidence type="ECO:0000256" key="10">
    <source>
        <dbReference type="SAM" id="MobiDB-lite"/>
    </source>
</evidence>
<dbReference type="NCBIfam" id="TIGR03592">
    <property type="entry name" value="yidC_oxa1_cterm"/>
    <property type="match status" value="1"/>
</dbReference>
<evidence type="ECO:0000256" key="7">
    <source>
        <dbReference type="ARBA" id="ARBA00023128"/>
    </source>
</evidence>
<name>A0A9P0A351_BEMTA</name>
<dbReference type="PANTHER" id="PTHR12428">
    <property type="entry name" value="OXA1"/>
    <property type="match status" value="1"/>
</dbReference>
<evidence type="ECO:0000256" key="5">
    <source>
        <dbReference type="ARBA" id="ARBA00022946"/>
    </source>
</evidence>
<evidence type="ECO:0000256" key="2">
    <source>
        <dbReference type="ARBA" id="ARBA00009877"/>
    </source>
</evidence>
<keyword evidence="5" id="KW-0809">Transit peptide</keyword>
<evidence type="ECO:0000256" key="6">
    <source>
        <dbReference type="ARBA" id="ARBA00022989"/>
    </source>
</evidence>
<keyword evidence="4" id="KW-0999">Mitochondrion inner membrane</keyword>
<evidence type="ECO:0000256" key="8">
    <source>
        <dbReference type="ARBA" id="ARBA00023136"/>
    </source>
</evidence>
<feature type="transmembrane region" description="Helical" evidence="11">
    <location>
        <begin position="246"/>
        <end position="267"/>
    </location>
</feature>
<keyword evidence="14" id="KW-1185">Reference proteome</keyword>
<dbReference type="InterPro" id="IPR028055">
    <property type="entry name" value="YidC/Oxa/ALB_C"/>
</dbReference>
<evidence type="ECO:0000256" key="9">
    <source>
        <dbReference type="RuleBase" id="RU003945"/>
    </source>
</evidence>
<dbReference type="GO" id="GO:0005743">
    <property type="term" value="C:mitochondrial inner membrane"/>
    <property type="evidence" value="ECO:0007669"/>
    <property type="project" value="UniProtKB-SubCell"/>
</dbReference>
<evidence type="ECO:0000256" key="4">
    <source>
        <dbReference type="ARBA" id="ARBA00022792"/>
    </source>
</evidence>
<protein>
    <recommendedName>
        <fullName evidence="12">Membrane insertase YidC/Oxa/ALB C-terminal domain-containing protein</fullName>
    </recommendedName>
</protein>
<keyword evidence="8 11" id="KW-0472">Membrane</keyword>
<feature type="domain" description="Membrane insertase YidC/Oxa/ALB C-terminal" evidence="12">
    <location>
        <begin position="169"/>
        <end position="363"/>
    </location>
</feature>
<keyword evidence="7" id="KW-0496">Mitochondrion</keyword>
<dbReference type="EMBL" id="OU963871">
    <property type="protein sequence ID" value="CAH0382970.1"/>
    <property type="molecule type" value="Genomic_DNA"/>
</dbReference>
<evidence type="ECO:0000259" key="12">
    <source>
        <dbReference type="Pfam" id="PF02096"/>
    </source>
</evidence>
<dbReference type="GO" id="GO:0032977">
    <property type="term" value="F:membrane insertase activity"/>
    <property type="evidence" value="ECO:0007669"/>
    <property type="project" value="InterPro"/>
</dbReference>
<organism evidence="13 14">
    <name type="scientific">Bemisia tabaci</name>
    <name type="common">Sweetpotato whitefly</name>
    <name type="synonym">Aleurodes tabaci</name>
    <dbReference type="NCBI Taxonomy" id="7038"/>
    <lineage>
        <taxon>Eukaryota</taxon>
        <taxon>Metazoa</taxon>
        <taxon>Ecdysozoa</taxon>
        <taxon>Arthropoda</taxon>
        <taxon>Hexapoda</taxon>
        <taxon>Insecta</taxon>
        <taxon>Pterygota</taxon>
        <taxon>Neoptera</taxon>
        <taxon>Paraneoptera</taxon>
        <taxon>Hemiptera</taxon>
        <taxon>Sternorrhyncha</taxon>
        <taxon>Aleyrodoidea</taxon>
        <taxon>Aleyrodidae</taxon>
        <taxon>Aleyrodinae</taxon>
        <taxon>Bemisia</taxon>
    </lineage>
</organism>
<evidence type="ECO:0000313" key="13">
    <source>
        <dbReference type="EMBL" id="CAH0382970.1"/>
    </source>
</evidence>
<evidence type="ECO:0000256" key="1">
    <source>
        <dbReference type="ARBA" id="ARBA00004448"/>
    </source>
</evidence>
<feature type="transmembrane region" description="Helical" evidence="11">
    <location>
        <begin position="325"/>
        <end position="350"/>
    </location>
</feature>
<evidence type="ECO:0000256" key="3">
    <source>
        <dbReference type="ARBA" id="ARBA00022692"/>
    </source>
</evidence>
<dbReference type="Pfam" id="PF02096">
    <property type="entry name" value="60KD_IMP"/>
    <property type="match status" value="1"/>
</dbReference>
<proteinExistence type="inferred from homology"/>
<feature type="transmembrane region" description="Helical" evidence="11">
    <location>
        <begin position="167"/>
        <end position="189"/>
    </location>
</feature>
<accession>A0A9P0A351</accession>
<evidence type="ECO:0000256" key="11">
    <source>
        <dbReference type="SAM" id="Phobius"/>
    </source>
</evidence>
<comment type="similarity">
    <text evidence="2 9">Belongs to the OXA1/ALB3/YidC family.</text>
</comment>
<dbReference type="Proteomes" id="UP001152759">
    <property type="component" value="Chromosome 10"/>
</dbReference>
<sequence>MFRNYRVLLRTSPLHKRSYRFENHSCFHSQLLRQGIQQSNLLNKQCTIVLRTLSTSPGLLQAAEKILEESAKKATEPVTASTVASPVKPSEGTSSTVLEATTVTPAADSSAAASVAQPLSSDTLIDTLAVAVNSVNPTLQDLGIGKTTTPVGWVQITLDWLHTSCDLPWWLTIVICTCVIRTVLFPIYVKNQINAANMSKFMPRTQELNQELTLARKRGDQLEVARVSQELHNYMKEHGINPLKSMLLPMVQAPIFLCFFLGLRGMANAPVPSMREGGLFWFTDLTVADQYYLLPLITSATLFLTLELGAEFGKMQAGMGPWMKYILRAVPVALFPFTLHFPTAVCVYWTTTNTFSLVQVIVLKIPGLKDKLGIPAVAPAAKKLDSKKTFVEEVKSSWSNMKVVQELKERERIDAIAFARAGREAPVKTYKYDPTKIRAVRAKKA</sequence>
<dbReference type="InterPro" id="IPR001708">
    <property type="entry name" value="YidC/ALB3/OXA1/COX18"/>
</dbReference>
<feature type="transmembrane region" description="Helical" evidence="11">
    <location>
        <begin position="291"/>
        <end position="313"/>
    </location>
</feature>
<dbReference type="PANTHER" id="PTHR12428:SF66">
    <property type="entry name" value="MITOCHONDRIAL INNER MEMBRANE PROTEIN OXA1L"/>
    <property type="match status" value="1"/>
</dbReference>
<dbReference type="AlphaFoldDB" id="A0A9P0A351"/>
<comment type="subcellular location">
    <subcellularLocation>
        <location evidence="9">Membrane</location>
        <topology evidence="9">Multi-pass membrane protein</topology>
    </subcellularLocation>
    <subcellularLocation>
        <location evidence="1">Mitochondrion inner membrane</location>
        <topology evidence="1">Multi-pass membrane protein</topology>
    </subcellularLocation>
</comment>